<dbReference type="AlphaFoldDB" id="A0A6M3M0C4"/>
<feature type="compositionally biased region" description="Basic and acidic residues" evidence="1">
    <location>
        <begin position="1"/>
        <end position="11"/>
    </location>
</feature>
<reference evidence="2" key="1">
    <citation type="submission" date="2020-03" db="EMBL/GenBank/DDBJ databases">
        <title>The deep terrestrial virosphere.</title>
        <authorList>
            <person name="Holmfeldt K."/>
            <person name="Nilsson E."/>
            <person name="Simone D."/>
            <person name="Lopez-Fernandez M."/>
            <person name="Wu X."/>
            <person name="de Brujin I."/>
            <person name="Lundin D."/>
            <person name="Andersson A."/>
            <person name="Bertilsson S."/>
            <person name="Dopson M."/>
        </authorList>
    </citation>
    <scope>NUCLEOTIDE SEQUENCE</scope>
    <source>
        <strain evidence="2">MM171A01247</strain>
    </source>
</reference>
<evidence type="ECO:0000313" key="2">
    <source>
        <dbReference type="EMBL" id="QJA99232.1"/>
    </source>
</evidence>
<dbReference type="EMBL" id="MT143636">
    <property type="protein sequence ID" value="QJA99232.1"/>
    <property type="molecule type" value="Genomic_DNA"/>
</dbReference>
<organism evidence="2">
    <name type="scientific">viral metagenome</name>
    <dbReference type="NCBI Taxonomy" id="1070528"/>
    <lineage>
        <taxon>unclassified sequences</taxon>
        <taxon>metagenomes</taxon>
        <taxon>organismal metagenomes</taxon>
    </lineage>
</organism>
<accession>A0A6M3M0C4</accession>
<name>A0A6M3M0C4_9ZZZZ</name>
<evidence type="ECO:0000256" key="1">
    <source>
        <dbReference type="SAM" id="MobiDB-lite"/>
    </source>
</evidence>
<gene>
    <name evidence="2" type="ORF">MM171A01247_0017</name>
</gene>
<sequence length="41" mass="4685">MSEGELEKTDVEFDDPDDIEMEVTPEDVIKILGFDPAKEEE</sequence>
<feature type="compositionally biased region" description="Acidic residues" evidence="1">
    <location>
        <begin position="12"/>
        <end position="21"/>
    </location>
</feature>
<protein>
    <submittedName>
        <fullName evidence="2">Uncharacterized protein</fullName>
    </submittedName>
</protein>
<proteinExistence type="predicted"/>
<feature type="region of interest" description="Disordered" evidence="1">
    <location>
        <begin position="1"/>
        <end position="21"/>
    </location>
</feature>